<dbReference type="Gene3D" id="2.130.10.10">
    <property type="entry name" value="YVTN repeat-like/Quinoprotein amine dehydrogenase"/>
    <property type="match status" value="2"/>
</dbReference>
<feature type="region of interest" description="Disordered" evidence="1">
    <location>
        <begin position="159"/>
        <end position="213"/>
    </location>
</feature>
<organism evidence="2 3">
    <name type="scientific">Streptomyces spectabilis</name>
    <dbReference type="NCBI Taxonomy" id="68270"/>
    <lineage>
        <taxon>Bacteria</taxon>
        <taxon>Bacillati</taxon>
        <taxon>Actinomycetota</taxon>
        <taxon>Actinomycetes</taxon>
        <taxon>Kitasatosporales</taxon>
        <taxon>Streptomycetaceae</taxon>
        <taxon>Streptomyces</taxon>
    </lineage>
</organism>
<accession>A0A7W8B4C7</accession>
<evidence type="ECO:0000313" key="2">
    <source>
        <dbReference type="EMBL" id="MBB5110118.1"/>
    </source>
</evidence>
<sequence>METGRLTHTYRGIGKQEPLDEGLLSADGRTLAMNVEDRVRLWDVRAGRAMGTLPDVAPSTWDFSPSGQLLATTDDVTAGAVAVDESGTVAEGTAADGEFVAALADNEILLWRFSSPGTPVFRYPVANERPTQLALDTTRGTIRYVNGGGTVVRTLSLGRSTSKRWQQKPGRSAQLSPDGRTLAAVREHGSTPTLDLVDGRSGSSRGSHGRALGEPCPKQSTYCHDHIVAAPLNGTYHHE</sequence>
<dbReference type="SUPFAM" id="SSF82171">
    <property type="entry name" value="DPP6 N-terminal domain-like"/>
    <property type="match status" value="1"/>
</dbReference>
<comment type="caution">
    <text evidence="2">The sequence shown here is derived from an EMBL/GenBank/DDBJ whole genome shotgun (WGS) entry which is preliminary data.</text>
</comment>
<dbReference type="InterPro" id="IPR015943">
    <property type="entry name" value="WD40/YVTN_repeat-like_dom_sf"/>
</dbReference>
<dbReference type="Proteomes" id="UP000549009">
    <property type="component" value="Unassembled WGS sequence"/>
</dbReference>
<protein>
    <recommendedName>
        <fullName evidence="4">WD40 repeat domain-containing protein</fullName>
    </recommendedName>
</protein>
<evidence type="ECO:0008006" key="4">
    <source>
        <dbReference type="Google" id="ProtNLM"/>
    </source>
</evidence>
<dbReference type="AlphaFoldDB" id="A0A7W8B4C7"/>
<evidence type="ECO:0000256" key="1">
    <source>
        <dbReference type="SAM" id="MobiDB-lite"/>
    </source>
</evidence>
<evidence type="ECO:0000313" key="3">
    <source>
        <dbReference type="Proteomes" id="UP000549009"/>
    </source>
</evidence>
<dbReference type="EMBL" id="JACHJD010000074">
    <property type="protein sequence ID" value="MBB5110118.1"/>
    <property type="molecule type" value="Genomic_DNA"/>
</dbReference>
<keyword evidence="3" id="KW-1185">Reference proteome</keyword>
<gene>
    <name evidence="2" type="ORF">FHS40_009248</name>
</gene>
<proteinExistence type="predicted"/>
<name>A0A7W8B4C7_STRST</name>
<reference evidence="2 3" key="1">
    <citation type="submission" date="2020-08" db="EMBL/GenBank/DDBJ databases">
        <title>Genomic Encyclopedia of Type Strains, Phase III (KMG-III): the genomes of soil and plant-associated and newly described type strains.</title>
        <authorList>
            <person name="Whitman W."/>
        </authorList>
    </citation>
    <scope>NUCLEOTIDE SEQUENCE [LARGE SCALE GENOMIC DNA]</scope>
    <source>
        <strain evidence="2 3">CECT 3146</strain>
    </source>
</reference>
<feature type="compositionally biased region" description="Low complexity" evidence="1">
    <location>
        <begin position="199"/>
        <end position="210"/>
    </location>
</feature>